<evidence type="ECO:0000256" key="1">
    <source>
        <dbReference type="SAM" id="MobiDB-lite"/>
    </source>
</evidence>
<evidence type="ECO:0000256" key="2">
    <source>
        <dbReference type="SAM" id="SignalP"/>
    </source>
</evidence>
<feature type="compositionally biased region" description="Basic and acidic residues" evidence="1">
    <location>
        <begin position="22"/>
        <end position="35"/>
    </location>
</feature>
<feature type="signal peptide" evidence="2">
    <location>
        <begin position="1"/>
        <end position="20"/>
    </location>
</feature>
<name>A0ABY6MCC0_9BACT</name>
<organism evidence="3 4">
    <name type="scientific">Algoriphagus halophytocola</name>
    <dbReference type="NCBI Taxonomy" id="2991499"/>
    <lineage>
        <taxon>Bacteria</taxon>
        <taxon>Pseudomonadati</taxon>
        <taxon>Bacteroidota</taxon>
        <taxon>Cytophagia</taxon>
        <taxon>Cytophagales</taxon>
        <taxon>Cyclobacteriaceae</taxon>
        <taxon>Algoriphagus</taxon>
    </lineage>
</organism>
<protein>
    <submittedName>
        <fullName evidence="3">Uncharacterized protein</fullName>
    </submittedName>
</protein>
<keyword evidence="2" id="KW-0732">Signal</keyword>
<reference evidence="3" key="1">
    <citation type="submission" date="2022-10" db="EMBL/GenBank/DDBJ databases">
        <title>Algoriphagus sp. a novel bacteria isolate from halophytes salicornia europaea.</title>
        <authorList>
            <person name="Peng Y."/>
            <person name="Jiang L."/>
            <person name="Lee J."/>
        </authorList>
    </citation>
    <scope>NUCLEOTIDE SEQUENCE</scope>
    <source>
        <strain evidence="3">TR-M5</strain>
    </source>
</reference>
<dbReference type="PROSITE" id="PS51257">
    <property type="entry name" value="PROKAR_LIPOPROTEIN"/>
    <property type="match status" value="1"/>
</dbReference>
<gene>
    <name evidence="3" type="ORF">OM944_11730</name>
</gene>
<dbReference type="RefSeq" id="WP_264807809.1">
    <property type="nucleotide sequence ID" value="NZ_CP110226.1"/>
</dbReference>
<proteinExistence type="predicted"/>
<keyword evidence="4" id="KW-1185">Reference proteome</keyword>
<accession>A0ABY6MCC0</accession>
<dbReference type="Proteomes" id="UP001163156">
    <property type="component" value="Chromosome"/>
</dbReference>
<sequence length="213" mass="23720">MKTCALLLSLFIFFSCNPKANSGDKIKTDEPERAEALATENPPAKEDPDPTDDIAAEEYLLPSSSMATAAIVKESLQRKFKADIEKNILEKEARKFVQFEYDLNADGTNEILVGLVGPYFCGSGGCTQFVMDHEGKIITTFTVSDYPVVIDKNKTNGWNDLFIRSDGEYRIIKFDGSSYPSNPSLEPALGTIPGDGLPRALDFIHDKYPWFRF</sequence>
<dbReference type="EMBL" id="CP110226">
    <property type="protein sequence ID" value="UZD21336.1"/>
    <property type="molecule type" value="Genomic_DNA"/>
</dbReference>
<evidence type="ECO:0000313" key="4">
    <source>
        <dbReference type="Proteomes" id="UP001163156"/>
    </source>
</evidence>
<feature type="region of interest" description="Disordered" evidence="1">
    <location>
        <begin position="22"/>
        <end position="52"/>
    </location>
</feature>
<evidence type="ECO:0000313" key="3">
    <source>
        <dbReference type="EMBL" id="UZD21336.1"/>
    </source>
</evidence>
<feature type="chain" id="PRO_5045426011" evidence="2">
    <location>
        <begin position="21"/>
        <end position="213"/>
    </location>
</feature>